<protein>
    <submittedName>
        <fullName evidence="1">Uncharacterized protein</fullName>
    </submittedName>
</protein>
<proteinExistence type="predicted"/>
<dbReference type="Proteomes" id="UP001162640">
    <property type="component" value="Unassembled WGS sequence"/>
</dbReference>
<evidence type="ECO:0000313" key="1">
    <source>
        <dbReference type="EMBL" id="GMH85424.1"/>
    </source>
</evidence>
<accession>A0A9W7B758</accession>
<gene>
    <name evidence="1" type="ORF">TL16_g10227</name>
</gene>
<reference evidence="2" key="1">
    <citation type="journal article" date="2023" name="Commun. Biol.">
        <title>Genome analysis of Parmales, the sister group of diatoms, reveals the evolutionary specialization of diatoms from phago-mixotrophs to photoautotrophs.</title>
        <authorList>
            <person name="Ban H."/>
            <person name="Sato S."/>
            <person name="Yoshikawa S."/>
            <person name="Yamada K."/>
            <person name="Nakamura Y."/>
            <person name="Ichinomiya M."/>
            <person name="Sato N."/>
            <person name="Blanc-Mathieu R."/>
            <person name="Endo H."/>
            <person name="Kuwata A."/>
            <person name="Ogata H."/>
        </authorList>
    </citation>
    <scope>NUCLEOTIDE SEQUENCE [LARGE SCALE GENOMIC DNA]</scope>
</reference>
<organism evidence="1 2">
    <name type="scientific">Triparma laevis f. inornata</name>
    <dbReference type="NCBI Taxonomy" id="1714386"/>
    <lineage>
        <taxon>Eukaryota</taxon>
        <taxon>Sar</taxon>
        <taxon>Stramenopiles</taxon>
        <taxon>Ochrophyta</taxon>
        <taxon>Bolidophyceae</taxon>
        <taxon>Parmales</taxon>
        <taxon>Triparmaceae</taxon>
        <taxon>Triparma</taxon>
    </lineage>
</organism>
<dbReference type="EMBL" id="BLQM01000359">
    <property type="protein sequence ID" value="GMH85424.1"/>
    <property type="molecule type" value="Genomic_DNA"/>
</dbReference>
<sequence length="66" mass="7959">MILIPMTTVKREKMFDEDDVVYVDEIEIKIEIKREEGERIEKEEEDRREKMCSRLHLEGWQGSDAC</sequence>
<dbReference type="AlphaFoldDB" id="A0A9W7B758"/>
<evidence type="ECO:0000313" key="2">
    <source>
        <dbReference type="Proteomes" id="UP001162640"/>
    </source>
</evidence>
<name>A0A9W7B758_9STRA</name>
<comment type="caution">
    <text evidence="1">The sequence shown here is derived from an EMBL/GenBank/DDBJ whole genome shotgun (WGS) entry which is preliminary data.</text>
</comment>